<dbReference type="EMBL" id="FNOB01000026">
    <property type="protein sequence ID" value="SDX72289.1"/>
    <property type="molecule type" value="Genomic_DNA"/>
</dbReference>
<sequence>MNAVENVQAISELAEKQFDRQCGETSYPMGAKGAIWMRFSS</sequence>
<name>A0A1H3E300_9RHOB</name>
<organism evidence="1 2">
    <name type="scientific">Allgaiera indica</name>
    <dbReference type="NCBI Taxonomy" id="765699"/>
    <lineage>
        <taxon>Bacteria</taxon>
        <taxon>Pseudomonadati</taxon>
        <taxon>Pseudomonadota</taxon>
        <taxon>Alphaproteobacteria</taxon>
        <taxon>Rhodobacterales</taxon>
        <taxon>Paracoccaceae</taxon>
        <taxon>Allgaiera</taxon>
    </lineage>
</organism>
<comment type="caution">
    <text evidence="1">The sequence shown here is derived from an EMBL/GenBank/DDBJ whole genome shotgun (WGS) entry which is preliminary data.</text>
</comment>
<dbReference type="Proteomes" id="UP000199541">
    <property type="component" value="Unassembled WGS sequence"/>
</dbReference>
<evidence type="ECO:0000313" key="2">
    <source>
        <dbReference type="Proteomes" id="UP000199541"/>
    </source>
</evidence>
<keyword evidence="2" id="KW-1185">Reference proteome</keyword>
<protein>
    <submittedName>
        <fullName evidence="1">Uncharacterized protein</fullName>
    </submittedName>
</protein>
<gene>
    <name evidence="1" type="ORF">SAMN05444006_12634</name>
</gene>
<reference evidence="1 2" key="1">
    <citation type="submission" date="2016-10" db="EMBL/GenBank/DDBJ databases">
        <authorList>
            <person name="Varghese N."/>
            <person name="Submissions S."/>
        </authorList>
    </citation>
    <scope>NUCLEOTIDE SEQUENCE [LARGE SCALE GENOMIC DNA]</scope>
    <source>
        <strain evidence="1 2">DSM 24802</strain>
    </source>
</reference>
<accession>A0A1H3E300</accession>
<dbReference type="RefSeq" id="WP_280138217.1">
    <property type="nucleotide sequence ID" value="NZ_BNAB01000024.1"/>
</dbReference>
<proteinExistence type="predicted"/>
<evidence type="ECO:0000313" key="1">
    <source>
        <dbReference type="EMBL" id="SDX72289.1"/>
    </source>
</evidence>